<evidence type="ECO:0000256" key="5">
    <source>
        <dbReference type="ARBA" id="ARBA00023274"/>
    </source>
</evidence>
<dbReference type="Gene3D" id="3.30.420.100">
    <property type="match status" value="1"/>
</dbReference>
<dbReference type="NCBIfam" id="TIGR00060">
    <property type="entry name" value="L18_bact"/>
    <property type="match status" value="1"/>
</dbReference>
<proteinExistence type="inferred from homology"/>
<dbReference type="GO" id="GO:0008097">
    <property type="term" value="F:5S rRNA binding"/>
    <property type="evidence" value="ECO:0007669"/>
    <property type="project" value="TreeGrafter"/>
</dbReference>
<dbReference type="InterPro" id="IPR004389">
    <property type="entry name" value="Ribosomal_uL18_bac-type"/>
</dbReference>
<organism evidence="7">
    <name type="scientific">marine sediment metagenome</name>
    <dbReference type="NCBI Taxonomy" id="412755"/>
    <lineage>
        <taxon>unclassified sequences</taxon>
        <taxon>metagenomes</taxon>
        <taxon>ecological metagenomes</taxon>
    </lineage>
</organism>
<dbReference type="Pfam" id="PF00861">
    <property type="entry name" value="Ribosomal_L18p"/>
    <property type="match status" value="1"/>
</dbReference>
<evidence type="ECO:0000256" key="6">
    <source>
        <dbReference type="SAM" id="MobiDB-lite"/>
    </source>
</evidence>
<comment type="caution">
    <text evidence="7">The sequence shown here is derived from an EMBL/GenBank/DDBJ whole genome shotgun (WGS) entry which is preliminary data.</text>
</comment>
<evidence type="ECO:0008006" key="8">
    <source>
        <dbReference type="Google" id="ProtNLM"/>
    </source>
</evidence>
<dbReference type="SUPFAM" id="SSF53137">
    <property type="entry name" value="Translational machinery components"/>
    <property type="match status" value="1"/>
</dbReference>
<sequence>MALSVSERKERIRRRIRKVSSGTAERPRLSVFRSNSEIYAQVIDDTKGVTLAAVSSRDKALAETKGNKTEVATEVGKAIAEKCKSAGIEKVAFDRGGNLYHGRVKSLADGAREAGLKF</sequence>
<dbReference type="HAMAP" id="MF_01337_B">
    <property type="entry name" value="Ribosomal_uL18_B"/>
    <property type="match status" value="1"/>
</dbReference>
<dbReference type="PANTHER" id="PTHR12899:SF3">
    <property type="entry name" value="LARGE RIBOSOMAL SUBUNIT PROTEIN UL18M"/>
    <property type="match status" value="1"/>
</dbReference>
<dbReference type="InterPro" id="IPR005484">
    <property type="entry name" value="Ribosomal_uL18_bac/plant/anim"/>
</dbReference>
<comment type="similarity">
    <text evidence="1">Belongs to the universal ribosomal protein uL18 family.</text>
</comment>
<evidence type="ECO:0000256" key="1">
    <source>
        <dbReference type="ARBA" id="ARBA00007116"/>
    </source>
</evidence>
<accession>A0A0F9UEM4</accession>
<dbReference type="FunFam" id="3.30.420.100:FF:000001">
    <property type="entry name" value="50S ribosomal protein L18"/>
    <property type="match status" value="1"/>
</dbReference>
<evidence type="ECO:0000256" key="3">
    <source>
        <dbReference type="ARBA" id="ARBA00022884"/>
    </source>
</evidence>
<evidence type="ECO:0000256" key="4">
    <source>
        <dbReference type="ARBA" id="ARBA00022980"/>
    </source>
</evidence>
<reference evidence="7" key="1">
    <citation type="journal article" date="2015" name="Nature">
        <title>Complex archaea that bridge the gap between prokaryotes and eukaryotes.</title>
        <authorList>
            <person name="Spang A."/>
            <person name="Saw J.H."/>
            <person name="Jorgensen S.L."/>
            <person name="Zaremba-Niedzwiedzka K."/>
            <person name="Martijn J."/>
            <person name="Lind A.E."/>
            <person name="van Eijk R."/>
            <person name="Schleper C."/>
            <person name="Guy L."/>
            <person name="Ettema T.J."/>
        </authorList>
    </citation>
    <scope>NUCLEOTIDE SEQUENCE</scope>
</reference>
<dbReference type="PANTHER" id="PTHR12899">
    <property type="entry name" value="39S RIBOSOMAL PROTEIN L18, MITOCHONDRIAL"/>
    <property type="match status" value="1"/>
</dbReference>
<dbReference type="GO" id="GO:0022625">
    <property type="term" value="C:cytosolic large ribosomal subunit"/>
    <property type="evidence" value="ECO:0007669"/>
    <property type="project" value="TreeGrafter"/>
</dbReference>
<keyword evidence="5" id="KW-0687">Ribonucleoprotein</keyword>
<evidence type="ECO:0000256" key="2">
    <source>
        <dbReference type="ARBA" id="ARBA00022730"/>
    </source>
</evidence>
<dbReference type="InterPro" id="IPR057268">
    <property type="entry name" value="Ribosomal_L18"/>
</dbReference>
<dbReference type="GO" id="GO:0006412">
    <property type="term" value="P:translation"/>
    <property type="evidence" value="ECO:0007669"/>
    <property type="project" value="InterPro"/>
</dbReference>
<protein>
    <recommendedName>
        <fullName evidence="8">50S ribosomal protein L18</fullName>
    </recommendedName>
</protein>
<gene>
    <name evidence="7" type="ORF">LCGC14_0539600</name>
</gene>
<dbReference type="CDD" id="cd00432">
    <property type="entry name" value="Ribosomal_L18_L5e"/>
    <property type="match status" value="1"/>
</dbReference>
<feature type="region of interest" description="Disordered" evidence="6">
    <location>
        <begin position="1"/>
        <end position="20"/>
    </location>
</feature>
<dbReference type="GO" id="GO:0003735">
    <property type="term" value="F:structural constituent of ribosome"/>
    <property type="evidence" value="ECO:0007669"/>
    <property type="project" value="InterPro"/>
</dbReference>
<dbReference type="AlphaFoldDB" id="A0A0F9UEM4"/>
<keyword evidence="3" id="KW-0694">RNA-binding</keyword>
<keyword evidence="2" id="KW-0699">rRNA-binding</keyword>
<feature type="compositionally biased region" description="Basic and acidic residues" evidence="6">
    <location>
        <begin position="1"/>
        <end position="10"/>
    </location>
</feature>
<dbReference type="EMBL" id="LAZR01000718">
    <property type="protein sequence ID" value="KKN59696.1"/>
    <property type="molecule type" value="Genomic_DNA"/>
</dbReference>
<keyword evidence="4" id="KW-0689">Ribosomal protein</keyword>
<evidence type="ECO:0000313" key="7">
    <source>
        <dbReference type="EMBL" id="KKN59696.1"/>
    </source>
</evidence>
<name>A0A0F9UEM4_9ZZZZ</name>